<dbReference type="AlphaFoldDB" id="A0A1U7J1X9"/>
<feature type="domain" description="SH3b" evidence="2">
    <location>
        <begin position="61"/>
        <end position="120"/>
    </location>
</feature>
<gene>
    <name evidence="3" type="ORF">NIES30_17585</name>
</gene>
<evidence type="ECO:0000313" key="3">
    <source>
        <dbReference type="EMBL" id="OKH46110.1"/>
    </source>
</evidence>
<evidence type="ECO:0000256" key="1">
    <source>
        <dbReference type="SAM" id="SignalP"/>
    </source>
</evidence>
<accession>A0A1U7J1X9</accession>
<proteinExistence type="predicted"/>
<organism evidence="3 4">
    <name type="scientific">Phormidium tenue NIES-30</name>
    <dbReference type="NCBI Taxonomy" id="549789"/>
    <lineage>
        <taxon>Bacteria</taxon>
        <taxon>Bacillati</taxon>
        <taxon>Cyanobacteriota</taxon>
        <taxon>Cyanophyceae</taxon>
        <taxon>Oscillatoriophycideae</taxon>
        <taxon>Oscillatoriales</taxon>
        <taxon>Oscillatoriaceae</taxon>
        <taxon>Phormidium</taxon>
    </lineage>
</organism>
<reference evidence="3 4" key="1">
    <citation type="submission" date="2016-11" db="EMBL/GenBank/DDBJ databases">
        <title>Draft Genome Sequences of Nine Cyanobacterial Strains from Diverse Habitats.</title>
        <authorList>
            <person name="Zhu T."/>
            <person name="Hou S."/>
            <person name="Lu X."/>
            <person name="Hess W.R."/>
        </authorList>
    </citation>
    <scope>NUCLEOTIDE SEQUENCE [LARGE SCALE GENOMIC DNA]</scope>
    <source>
        <strain evidence="3 4">NIES-30</strain>
    </source>
</reference>
<comment type="caution">
    <text evidence="3">The sequence shown here is derived from an EMBL/GenBank/DDBJ whole genome shotgun (WGS) entry which is preliminary data.</text>
</comment>
<feature type="chain" id="PRO_5012143232" description="SH3b domain-containing protein" evidence="1">
    <location>
        <begin position="22"/>
        <end position="128"/>
    </location>
</feature>
<evidence type="ECO:0000313" key="4">
    <source>
        <dbReference type="Proteomes" id="UP000185557"/>
    </source>
</evidence>
<name>A0A1U7J1X9_9CYAN</name>
<evidence type="ECO:0000259" key="2">
    <source>
        <dbReference type="Pfam" id="PF08239"/>
    </source>
</evidence>
<dbReference type="Proteomes" id="UP000185557">
    <property type="component" value="Unassembled WGS sequence"/>
</dbReference>
<dbReference type="Gene3D" id="2.30.30.40">
    <property type="entry name" value="SH3 Domains"/>
    <property type="match status" value="1"/>
</dbReference>
<keyword evidence="1" id="KW-0732">Signal</keyword>
<dbReference type="Pfam" id="PF08239">
    <property type="entry name" value="SH3_3"/>
    <property type="match status" value="1"/>
</dbReference>
<dbReference type="InterPro" id="IPR003646">
    <property type="entry name" value="SH3-like_bac-type"/>
</dbReference>
<dbReference type="EMBL" id="MRCG01000014">
    <property type="protein sequence ID" value="OKH46110.1"/>
    <property type="molecule type" value="Genomic_DNA"/>
</dbReference>
<sequence>MKARMISHGLLIGAISAIAIAKPLLAQSTYYCTDEDDEADVIAYAETGSIPGFVYGQTSGSTVNVRDRPRFEGVVVGTVKVGQQVSLSARVYSVDSVPGIGPECNLWYQVGQGWVHAEFIRLAEFVPR</sequence>
<feature type="signal peptide" evidence="1">
    <location>
        <begin position="1"/>
        <end position="21"/>
    </location>
</feature>
<protein>
    <recommendedName>
        <fullName evidence="2">SH3b domain-containing protein</fullName>
    </recommendedName>
</protein>
<keyword evidence="4" id="KW-1185">Reference proteome</keyword>